<protein>
    <recommendedName>
        <fullName evidence="4">protein-glutamate methylesterase</fullName>
        <ecNumber evidence="4">3.1.1.61</ecNumber>
    </recommendedName>
</protein>
<feature type="active site" evidence="6">
    <location>
        <position position="151"/>
    </location>
</feature>
<name>A0ABY5ZYS3_9BURK</name>
<reference evidence="8" key="1">
    <citation type="submission" date="2022-09" db="EMBL/GenBank/DDBJ databases">
        <title>Bacterial diversity in gut of crayfish and pufferfish.</title>
        <authorList>
            <person name="Huang Y."/>
        </authorList>
    </citation>
    <scope>NUCLEOTIDE SEQUENCE</scope>
    <source>
        <strain evidence="8">PR12</strain>
    </source>
</reference>
<organism evidence="8 9">
    <name type="scientific">Comamonas squillarum</name>
    <dbReference type="NCBI Taxonomy" id="2977320"/>
    <lineage>
        <taxon>Bacteria</taxon>
        <taxon>Pseudomonadati</taxon>
        <taxon>Pseudomonadota</taxon>
        <taxon>Betaproteobacteria</taxon>
        <taxon>Burkholderiales</taxon>
        <taxon>Comamonadaceae</taxon>
        <taxon>Comamonas</taxon>
    </lineage>
</organism>
<dbReference type="Pfam" id="PF01339">
    <property type="entry name" value="CheB_methylest"/>
    <property type="match status" value="1"/>
</dbReference>
<gene>
    <name evidence="8" type="primary">cheB</name>
    <name evidence="8" type="ORF">N4T19_01525</name>
</gene>
<keyword evidence="3 6" id="KW-0378">Hydrolase</keyword>
<evidence type="ECO:0000259" key="7">
    <source>
        <dbReference type="PROSITE" id="PS50122"/>
    </source>
</evidence>
<evidence type="ECO:0000256" key="5">
    <source>
        <dbReference type="ARBA" id="ARBA00048267"/>
    </source>
</evidence>
<evidence type="ECO:0000256" key="3">
    <source>
        <dbReference type="ARBA" id="ARBA00022801"/>
    </source>
</evidence>
<dbReference type="InterPro" id="IPR000673">
    <property type="entry name" value="Sig_transdc_resp-reg_Me-estase"/>
</dbReference>
<evidence type="ECO:0000256" key="6">
    <source>
        <dbReference type="PROSITE-ProRule" id="PRU00050"/>
    </source>
</evidence>
<keyword evidence="1 6" id="KW-0145">Chemotaxis</keyword>
<keyword evidence="8" id="KW-0489">Methyltransferase</keyword>
<dbReference type="RefSeq" id="WP_182345407.1">
    <property type="nucleotide sequence ID" value="NZ_CP104377.1"/>
</dbReference>
<dbReference type="Proteomes" id="UP001058290">
    <property type="component" value="Chromosome"/>
</dbReference>
<sequence length="335" mass="36631">MKLGLMVNTPELAQRLEHALEPLHDIHWVAQDETQALRLCRDMPPELLLLQLGTADRVAFSQRVMNEAPCPLLLLDLATELHTEWAFNALGHGALDVVHLPELANGSAFNPALLLRKIQNIAWLATPPQPVTQRATRTSAKRACLIAIGASAGGPATLNQLLRELPKDLDAAVVLVQHLDDKFSAGMAEWLARESTLPVRLVQAGEIPQTGVVLLAGRNEHLTVSRRGDLQYSLKPDAQIYRPSIDIFFQSIAEQWRGDAIGVLLTGMGRDGADGLKAMRERGFATITQDQSSSVVWGMPKAAVAIDAAAEVLPLDRIANRLAELCRWMAVKRNS</sequence>
<feature type="domain" description="CheB-type methylesterase" evidence="7">
    <location>
        <begin position="145"/>
        <end position="322"/>
    </location>
</feature>
<dbReference type="PANTHER" id="PTHR42872:SF6">
    <property type="entry name" value="PROTEIN-GLUTAMATE METHYLESTERASE_PROTEIN-GLUTAMINE GLUTAMINASE"/>
    <property type="match status" value="1"/>
</dbReference>
<dbReference type="GO" id="GO:0008984">
    <property type="term" value="F:protein-glutamate methylesterase activity"/>
    <property type="evidence" value="ECO:0007669"/>
    <property type="project" value="UniProtKB-EC"/>
</dbReference>
<dbReference type="GO" id="GO:0008168">
    <property type="term" value="F:methyltransferase activity"/>
    <property type="evidence" value="ECO:0007669"/>
    <property type="project" value="UniProtKB-KW"/>
</dbReference>
<dbReference type="EMBL" id="CP104377">
    <property type="protein sequence ID" value="UXC18844.1"/>
    <property type="molecule type" value="Genomic_DNA"/>
</dbReference>
<dbReference type="PIRSF" id="PIRSF000876">
    <property type="entry name" value="RR_chemtxs_CheB"/>
    <property type="match status" value="1"/>
</dbReference>
<dbReference type="SUPFAM" id="SSF52738">
    <property type="entry name" value="Methylesterase CheB, C-terminal domain"/>
    <property type="match status" value="1"/>
</dbReference>
<dbReference type="Gene3D" id="3.40.50.180">
    <property type="entry name" value="Methylesterase CheB, C-terminal domain"/>
    <property type="match status" value="1"/>
</dbReference>
<dbReference type="InterPro" id="IPR008248">
    <property type="entry name" value="CheB-like"/>
</dbReference>
<evidence type="ECO:0000313" key="8">
    <source>
        <dbReference type="EMBL" id="UXC18844.1"/>
    </source>
</evidence>
<keyword evidence="8" id="KW-0808">Transferase</keyword>
<dbReference type="PANTHER" id="PTHR42872">
    <property type="entry name" value="PROTEIN-GLUTAMATE METHYLESTERASE/PROTEIN-GLUTAMINE GLUTAMINASE"/>
    <property type="match status" value="1"/>
</dbReference>
<proteinExistence type="predicted"/>
<evidence type="ECO:0000313" key="9">
    <source>
        <dbReference type="Proteomes" id="UP001058290"/>
    </source>
</evidence>
<dbReference type="GO" id="GO:0032259">
    <property type="term" value="P:methylation"/>
    <property type="evidence" value="ECO:0007669"/>
    <property type="project" value="UniProtKB-KW"/>
</dbReference>
<dbReference type="PROSITE" id="PS50122">
    <property type="entry name" value="CHEB"/>
    <property type="match status" value="1"/>
</dbReference>
<comment type="catalytic activity">
    <reaction evidence="5">
        <text>[protein]-L-glutamate 5-O-methyl ester + H2O = L-glutamyl-[protein] + methanol + H(+)</text>
        <dbReference type="Rhea" id="RHEA:23236"/>
        <dbReference type="Rhea" id="RHEA-COMP:10208"/>
        <dbReference type="Rhea" id="RHEA-COMP:10311"/>
        <dbReference type="ChEBI" id="CHEBI:15377"/>
        <dbReference type="ChEBI" id="CHEBI:15378"/>
        <dbReference type="ChEBI" id="CHEBI:17790"/>
        <dbReference type="ChEBI" id="CHEBI:29973"/>
        <dbReference type="ChEBI" id="CHEBI:82795"/>
        <dbReference type="EC" id="3.1.1.61"/>
    </reaction>
</comment>
<dbReference type="CDD" id="cd16432">
    <property type="entry name" value="CheB_Rec"/>
    <property type="match status" value="1"/>
</dbReference>
<evidence type="ECO:0000256" key="2">
    <source>
        <dbReference type="ARBA" id="ARBA00022553"/>
    </source>
</evidence>
<accession>A0ABY5ZYS3</accession>
<dbReference type="NCBIfam" id="NF009206">
    <property type="entry name" value="PRK12555.1"/>
    <property type="match status" value="1"/>
</dbReference>
<dbReference type="InterPro" id="IPR035909">
    <property type="entry name" value="CheB_C"/>
</dbReference>
<evidence type="ECO:0000256" key="4">
    <source>
        <dbReference type="ARBA" id="ARBA00039140"/>
    </source>
</evidence>
<keyword evidence="9" id="KW-1185">Reference proteome</keyword>
<keyword evidence="2" id="KW-0597">Phosphoprotein</keyword>
<feature type="active site" evidence="6">
    <location>
        <position position="271"/>
    </location>
</feature>
<evidence type="ECO:0000256" key="1">
    <source>
        <dbReference type="ARBA" id="ARBA00022500"/>
    </source>
</evidence>
<feature type="active site" evidence="6">
    <location>
        <position position="178"/>
    </location>
</feature>
<dbReference type="EC" id="3.1.1.61" evidence="4"/>